<gene>
    <name evidence="1" type="ORF">PC110_g2507</name>
</gene>
<keyword evidence="2" id="KW-1185">Reference proteome</keyword>
<protein>
    <recommendedName>
        <fullName evidence="3">Helix-turn-helix domain-containing protein</fullName>
    </recommendedName>
</protein>
<accession>A0A329SWY0</accession>
<sequence>MEEAATKQHAHPNTVFHCLYGYYNLGYSKKDLAHVYNKSIKTIGNWIRVYESTGIYQRAVSRGDKKFTEAQRKWLFEYYQE</sequence>
<comment type="caution">
    <text evidence="1">The sequence shown here is derived from an EMBL/GenBank/DDBJ whole genome shotgun (WGS) entry which is preliminary data.</text>
</comment>
<dbReference type="EMBL" id="MJFZ01000033">
    <property type="protein sequence ID" value="RAW41264.1"/>
    <property type="molecule type" value="Genomic_DNA"/>
</dbReference>
<evidence type="ECO:0000313" key="1">
    <source>
        <dbReference type="EMBL" id="RAW41264.1"/>
    </source>
</evidence>
<dbReference type="Proteomes" id="UP000251314">
    <property type="component" value="Unassembled WGS sequence"/>
</dbReference>
<proteinExistence type="predicted"/>
<organism evidence="1 2">
    <name type="scientific">Phytophthora cactorum</name>
    <dbReference type="NCBI Taxonomy" id="29920"/>
    <lineage>
        <taxon>Eukaryota</taxon>
        <taxon>Sar</taxon>
        <taxon>Stramenopiles</taxon>
        <taxon>Oomycota</taxon>
        <taxon>Peronosporomycetes</taxon>
        <taxon>Peronosporales</taxon>
        <taxon>Peronosporaceae</taxon>
        <taxon>Phytophthora</taxon>
    </lineage>
</organism>
<name>A0A329SWY0_9STRA</name>
<dbReference type="STRING" id="29920.A0A329SWY0"/>
<dbReference type="OrthoDB" id="125097at2759"/>
<dbReference type="VEuPathDB" id="FungiDB:PC110_g2507"/>
<dbReference type="AlphaFoldDB" id="A0A329SWY0"/>
<evidence type="ECO:0008006" key="3">
    <source>
        <dbReference type="Google" id="ProtNLM"/>
    </source>
</evidence>
<evidence type="ECO:0000313" key="2">
    <source>
        <dbReference type="Proteomes" id="UP000251314"/>
    </source>
</evidence>
<reference evidence="1 2" key="1">
    <citation type="submission" date="2018-01" db="EMBL/GenBank/DDBJ databases">
        <title>Draft genome of the strawberry crown rot pathogen Phytophthora cactorum.</title>
        <authorList>
            <person name="Armitage A.D."/>
            <person name="Lysoe E."/>
            <person name="Nellist C.F."/>
            <person name="Harrison R.J."/>
            <person name="Brurberg M.B."/>
        </authorList>
    </citation>
    <scope>NUCLEOTIDE SEQUENCE [LARGE SCALE GENOMIC DNA]</scope>
    <source>
        <strain evidence="1 2">10300</strain>
    </source>
</reference>